<proteinExistence type="inferred from homology"/>
<dbReference type="OrthoDB" id="517968at2"/>
<evidence type="ECO:0000313" key="18">
    <source>
        <dbReference type="Proteomes" id="UP000294894"/>
    </source>
</evidence>
<name>A0A4P7GK28_9ACTN</name>
<accession>A0A4P7GK28</accession>
<evidence type="ECO:0000256" key="2">
    <source>
        <dbReference type="ARBA" id="ARBA00010790"/>
    </source>
</evidence>
<evidence type="ECO:0000256" key="11">
    <source>
        <dbReference type="ARBA" id="ARBA00038856"/>
    </source>
</evidence>
<evidence type="ECO:0000256" key="13">
    <source>
        <dbReference type="ARBA" id="ARBA00049723"/>
    </source>
</evidence>
<evidence type="ECO:0000256" key="12">
    <source>
        <dbReference type="ARBA" id="ARBA00049645"/>
    </source>
</evidence>
<evidence type="ECO:0000256" key="6">
    <source>
        <dbReference type="ARBA" id="ARBA00023002"/>
    </source>
</evidence>
<dbReference type="RefSeq" id="WP_135075822.1">
    <property type="nucleotide sequence ID" value="NZ_CP038267.1"/>
</dbReference>
<evidence type="ECO:0000256" key="9">
    <source>
        <dbReference type="ARBA" id="ARBA00023221"/>
    </source>
</evidence>
<gene>
    <name evidence="17" type="ORF">EXE57_07475</name>
</gene>
<evidence type="ECO:0000313" key="17">
    <source>
        <dbReference type="EMBL" id="QBR92139.1"/>
    </source>
</evidence>
<dbReference type="InterPro" id="IPR052542">
    <property type="entry name" value="Cholesterol_Oxidase"/>
</dbReference>
<evidence type="ECO:0000256" key="3">
    <source>
        <dbReference type="ARBA" id="ARBA00022548"/>
    </source>
</evidence>
<dbReference type="EC" id="5.3.3.1" evidence="11"/>
<feature type="domain" description="4Fe-4S ferredoxin-type" evidence="16">
    <location>
        <begin position="180"/>
        <end position="210"/>
    </location>
</feature>
<organism evidence="17 18">
    <name type="scientific">Nocardioides euryhalodurans</name>
    <dbReference type="NCBI Taxonomy" id="2518370"/>
    <lineage>
        <taxon>Bacteria</taxon>
        <taxon>Bacillati</taxon>
        <taxon>Actinomycetota</taxon>
        <taxon>Actinomycetes</taxon>
        <taxon>Propionibacteriales</taxon>
        <taxon>Nocardioidaceae</taxon>
        <taxon>Nocardioides</taxon>
    </lineage>
</organism>
<dbReference type="InterPro" id="IPR007867">
    <property type="entry name" value="GMC_OxRtase_C"/>
</dbReference>
<evidence type="ECO:0000256" key="10">
    <source>
        <dbReference type="ARBA" id="ARBA00023235"/>
    </source>
</evidence>
<comment type="pathway">
    <text evidence="12">Steroid metabolism; cholesterol degradation.</text>
</comment>
<keyword evidence="8" id="KW-1207">Sterol metabolism</keyword>
<dbReference type="Pfam" id="PF05199">
    <property type="entry name" value="GMC_oxred_C"/>
    <property type="match status" value="1"/>
</dbReference>
<keyword evidence="10" id="KW-0413">Isomerase</keyword>
<dbReference type="KEGG" id="noy:EXE57_07475"/>
<keyword evidence="7" id="KW-0443">Lipid metabolism</keyword>
<dbReference type="SUPFAM" id="SSF51905">
    <property type="entry name" value="FAD/NAD(P)-binding domain"/>
    <property type="match status" value="1"/>
</dbReference>
<dbReference type="PANTHER" id="PTHR47470">
    <property type="entry name" value="CHOLESTEROL OXIDASE"/>
    <property type="match status" value="1"/>
</dbReference>
<evidence type="ECO:0000256" key="8">
    <source>
        <dbReference type="ARBA" id="ARBA00023166"/>
    </source>
</evidence>
<keyword evidence="5" id="KW-0274">FAD</keyword>
<evidence type="ECO:0000256" key="14">
    <source>
        <dbReference type="ARBA" id="ARBA00049744"/>
    </source>
</evidence>
<keyword evidence="9" id="KW-0753">Steroid metabolism</keyword>
<evidence type="ECO:0000256" key="4">
    <source>
        <dbReference type="ARBA" id="ARBA00022630"/>
    </source>
</evidence>
<comment type="similarity">
    <text evidence="2">Belongs to the GMC oxidoreductase family.</text>
</comment>
<keyword evidence="3" id="KW-0153">Cholesterol metabolism</keyword>
<dbReference type="GO" id="GO:0004769">
    <property type="term" value="F:steroid Delta-isomerase activity"/>
    <property type="evidence" value="ECO:0007669"/>
    <property type="project" value="UniProtKB-EC"/>
</dbReference>
<dbReference type="AlphaFoldDB" id="A0A4P7GK28"/>
<dbReference type="Proteomes" id="UP000294894">
    <property type="component" value="Chromosome"/>
</dbReference>
<dbReference type="GO" id="GO:0008203">
    <property type="term" value="P:cholesterol metabolic process"/>
    <property type="evidence" value="ECO:0007669"/>
    <property type="project" value="UniProtKB-KW"/>
</dbReference>
<evidence type="ECO:0000256" key="7">
    <source>
        <dbReference type="ARBA" id="ARBA00023098"/>
    </source>
</evidence>
<keyword evidence="4" id="KW-0285">Flavoprotein</keyword>
<evidence type="ECO:0000259" key="16">
    <source>
        <dbReference type="PROSITE" id="PS51379"/>
    </source>
</evidence>
<protein>
    <recommendedName>
        <fullName evidence="14">Cholesterol oxidase</fullName>
        <ecNumber evidence="13">1.1.3.6</ecNumber>
        <ecNumber evidence="11">5.3.3.1</ecNumber>
    </recommendedName>
    <alternativeName>
        <fullName evidence="15">Cholesterol isomerase</fullName>
    </alternativeName>
</protein>
<dbReference type="InterPro" id="IPR017896">
    <property type="entry name" value="4Fe4S_Fe-S-bd"/>
</dbReference>
<dbReference type="PROSITE" id="PS51379">
    <property type="entry name" value="4FE4S_FER_2"/>
    <property type="match status" value="1"/>
</dbReference>
<comment type="cofactor">
    <cofactor evidence="1">
        <name>FAD</name>
        <dbReference type="ChEBI" id="CHEBI:57692"/>
    </cofactor>
</comment>
<dbReference type="InterPro" id="IPR000172">
    <property type="entry name" value="GMC_OxRdtase_N"/>
</dbReference>
<dbReference type="Gene3D" id="3.50.50.60">
    <property type="entry name" value="FAD/NAD(P)-binding domain"/>
    <property type="match status" value="3"/>
</dbReference>
<reference evidence="17 18" key="1">
    <citation type="submission" date="2019-03" db="EMBL/GenBank/DDBJ databases">
        <title>Three New Species of Nocardioides, Nocardioides euryhalodurans sp. nov., Nocardioides seonyuensis sp. nov. and Nocardioides eburneoflavus sp. nov., Iolated from Soil.</title>
        <authorList>
            <person name="Roh S.G."/>
            <person name="Lee C."/>
            <person name="Kim M.-K."/>
            <person name="Kim S.B."/>
        </authorList>
    </citation>
    <scope>NUCLEOTIDE SEQUENCE [LARGE SCALE GENOMIC DNA]</scope>
    <source>
        <strain evidence="17 18">MMS17-SY117</strain>
    </source>
</reference>
<dbReference type="PANTHER" id="PTHR47470:SF1">
    <property type="entry name" value="FAD-DEPENDENT OXIDOREDUCTASE 2 FAD BINDING DOMAIN-CONTAINING PROTEIN"/>
    <property type="match status" value="1"/>
</dbReference>
<evidence type="ECO:0000256" key="15">
    <source>
        <dbReference type="ARBA" id="ARBA00049778"/>
    </source>
</evidence>
<evidence type="ECO:0000256" key="1">
    <source>
        <dbReference type="ARBA" id="ARBA00001974"/>
    </source>
</evidence>
<keyword evidence="6" id="KW-0560">Oxidoreductase</keyword>
<evidence type="ECO:0000256" key="5">
    <source>
        <dbReference type="ARBA" id="ARBA00022827"/>
    </source>
</evidence>
<dbReference type="EC" id="1.1.3.6" evidence="13"/>
<dbReference type="InterPro" id="IPR036188">
    <property type="entry name" value="FAD/NAD-bd_sf"/>
</dbReference>
<dbReference type="EMBL" id="CP038267">
    <property type="protein sequence ID" value="QBR92139.1"/>
    <property type="molecule type" value="Genomic_DNA"/>
</dbReference>
<sequence>MPHYDVLVVGSGFGGSVTALRLTEKGYRVGVLEAGARFDDADFPATSWDRTNYLFAPALGLYGIQRIDMVKDCMIVAGAGVGGGSLVYANTLYEPLDAFYRDPSWAHITDWRSELAPYYDQAKRMLGVVENPVRTPSDEVMEKVAGEMGVADTFHPTPVGVFFGGPGDRPEQAVADPYFGGVGPDRNPCRNCGECMTGCRHNAKNTLVKNYLYLAEQHGAVVHPLTTVTRVRPRAEGGYTVEARWTKAKLSRRSATATFTADQVVFSAASLGTQKLLHRLKLEGDLPGLSDRLGHLTRTNSESILGAIAPDTSVDYSTGVAITSSFHPDADTHVEPVRYGRGSNFMALMQTVLTDGDGPLPRWRTWLRELWAQRRNARSFYDFRHWSERTVIALVMQSLDNSITTYLKKTPTGWRMTSRQGHGRPNPTWIPAGNDAVRRMARIMGGTAGGSVGDPFDRPLTAHFIGGCAIGDSAETGVVDAYQRVFGHPGLHVVDGSAISANLGVNPSLTITAQAERAMAYWPNRGEPDPRPGLGSAYERIEPVQPRSPVVPDSAPAALRLPIVDIS</sequence>
<dbReference type="Pfam" id="PF13450">
    <property type="entry name" value="NAD_binding_8"/>
    <property type="match status" value="1"/>
</dbReference>
<dbReference type="GO" id="GO:0050660">
    <property type="term" value="F:flavin adenine dinucleotide binding"/>
    <property type="evidence" value="ECO:0007669"/>
    <property type="project" value="InterPro"/>
</dbReference>
<dbReference type="GO" id="GO:0016995">
    <property type="term" value="F:cholesterol oxidase activity"/>
    <property type="evidence" value="ECO:0007669"/>
    <property type="project" value="UniProtKB-EC"/>
</dbReference>
<dbReference type="Pfam" id="PF00732">
    <property type="entry name" value="GMC_oxred_N"/>
    <property type="match status" value="1"/>
</dbReference>
<keyword evidence="18" id="KW-1185">Reference proteome</keyword>